<comment type="caution">
    <text evidence="2">The sequence shown here is derived from an EMBL/GenBank/DDBJ whole genome shotgun (WGS) entry which is preliminary data.</text>
</comment>
<evidence type="ECO:0000256" key="1">
    <source>
        <dbReference type="SAM" id="MobiDB-lite"/>
    </source>
</evidence>
<feature type="compositionally biased region" description="Acidic residues" evidence="1">
    <location>
        <begin position="352"/>
        <end position="399"/>
    </location>
</feature>
<keyword evidence="3" id="KW-1185">Reference proteome</keyword>
<protein>
    <submittedName>
        <fullName evidence="2">Uncharacterized protein</fullName>
    </submittedName>
</protein>
<feature type="compositionally biased region" description="Acidic residues" evidence="1">
    <location>
        <begin position="409"/>
        <end position="420"/>
    </location>
</feature>
<proteinExistence type="predicted"/>
<feature type="region of interest" description="Disordered" evidence="1">
    <location>
        <begin position="313"/>
        <end position="429"/>
    </location>
</feature>
<evidence type="ECO:0000313" key="2">
    <source>
        <dbReference type="EMBL" id="KAL2063942.1"/>
    </source>
</evidence>
<dbReference type="EMBL" id="JAZHXI010000014">
    <property type="protein sequence ID" value="KAL2063942.1"/>
    <property type="molecule type" value="Genomic_DNA"/>
</dbReference>
<gene>
    <name evidence="2" type="ORF">VTL71DRAFT_4436</name>
</gene>
<name>A0ABR4C2M5_9HELO</name>
<evidence type="ECO:0000313" key="3">
    <source>
        <dbReference type="Proteomes" id="UP001595075"/>
    </source>
</evidence>
<accession>A0ABR4C2M5</accession>
<dbReference type="Proteomes" id="UP001595075">
    <property type="component" value="Unassembled WGS sequence"/>
</dbReference>
<organism evidence="2 3">
    <name type="scientific">Oculimacula yallundae</name>
    <dbReference type="NCBI Taxonomy" id="86028"/>
    <lineage>
        <taxon>Eukaryota</taxon>
        <taxon>Fungi</taxon>
        <taxon>Dikarya</taxon>
        <taxon>Ascomycota</taxon>
        <taxon>Pezizomycotina</taxon>
        <taxon>Leotiomycetes</taxon>
        <taxon>Helotiales</taxon>
        <taxon>Ploettnerulaceae</taxon>
        <taxon>Oculimacula</taxon>
    </lineage>
</organism>
<sequence length="429" mass="49671">MSYLDRYLPSDWKEHALSVTIENDLEKMETFIISLVRWAQDMHDRPEGVSISEIKKKAKLEIMPLGETLSYGRKLQMVYWVGAVVIRWTECHRIRLQMEENVKRELQELLIERCAVLDLDRIKDQRLDKEFFANAKVQVVVHRRISDLKAQIKHLKQLWKALEKIPKKYNQFFIFEIPKDPRDPLPVQVSMPAVQGWGYWGGSQYWVDKDCRAWHPKTGYIDSTAGWNWWRGLWKYNRRISELSKMKVDLLPYAEVIMSLSVERLGSLHFLRKFNPEITEEERRRTLIKVSWKELHDVVKRLRERQLKHSDEICNTRVNPPEWKDEPDGGEAVSSTDSYDREFGEIPSSDGSSDEAVEGEEGEADGESEGDESDADDESEDIGGDADDESEGIEGEASMDPEALALSDADADGETDEDAEPQPKRRRTG</sequence>
<reference evidence="2 3" key="1">
    <citation type="journal article" date="2024" name="Commun. Biol.">
        <title>Comparative genomic analysis of thermophilic fungi reveals convergent evolutionary adaptations and gene losses.</title>
        <authorList>
            <person name="Steindorff A.S."/>
            <person name="Aguilar-Pontes M.V."/>
            <person name="Robinson A.J."/>
            <person name="Andreopoulos B."/>
            <person name="LaButti K."/>
            <person name="Kuo A."/>
            <person name="Mondo S."/>
            <person name="Riley R."/>
            <person name="Otillar R."/>
            <person name="Haridas S."/>
            <person name="Lipzen A."/>
            <person name="Grimwood J."/>
            <person name="Schmutz J."/>
            <person name="Clum A."/>
            <person name="Reid I.D."/>
            <person name="Moisan M.C."/>
            <person name="Butler G."/>
            <person name="Nguyen T.T.M."/>
            <person name="Dewar K."/>
            <person name="Conant G."/>
            <person name="Drula E."/>
            <person name="Henrissat B."/>
            <person name="Hansel C."/>
            <person name="Singer S."/>
            <person name="Hutchinson M.I."/>
            <person name="de Vries R.P."/>
            <person name="Natvig D.O."/>
            <person name="Powell A.J."/>
            <person name="Tsang A."/>
            <person name="Grigoriev I.V."/>
        </authorList>
    </citation>
    <scope>NUCLEOTIDE SEQUENCE [LARGE SCALE GENOMIC DNA]</scope>
    <source>
        <strain evidence="2 3">CBS 494.80</strain>
    </source>
</reference>